<dbReference type="Proteomes" id="UP000011086">
    <property type="component" value="Unassembled WGS sequence"/>
</dbReference>
<protein>
    <submittedName>
        <fullName evidence="2">Uncharacterized protein</fullName>
    </submittedName>
</protein>
<feature type="signal peptide" evidence="1">
    <location>
        <begin position="1"/>
        <end position="25"/>
    </location>
</feature>
<feature type="chain" id="PRO_5041742347" evidence="1">
    <location>
        <begin position="26"/>
        <end position="381"/>
    </location>
</feature>
<evidence type="ECO:0000256" key="1">
    <source>
        <dbReference type="SAM" id="SignalP"/>
    </source>
</evidence>
<evidence type="ECO:0000313" key="2">
    <source>
        <dbReference type="EMBL" id="ELQ41124.1"/>
    </source>
</evidence>
<reference evidence="2" key="1">
    <citation type="journal article" date="2012" name="PLoS Genet.">
        <title>Comparative analysis of the genomes of two field isolates of the rice blast fungus Magnaporthe oryzae.</title>
        <authorList>
            <person name="Xue M."/>
            <person name="Yang J."/>
            <person name="Li Z."/>
            <person name="Hu S."/>
            <person name="Yao N."/>
            <person name="Dean R.A."/>
            <person name="Zhao W."/>
            <person name="Shen M."/>
            <person name="Zhang H."/>
            <person name="Li C."/>
            <person name="Liu L."/>
            <person name="Cao L."/>
            <person name="Xu X."/>
            <person name="Xing Y."/>
            <person name="Hsiang T."/>
            <person name="Zhang Z."/>
            <person name="Xu J.R."/>
            <person name="Peng Y.L."/>
        </authorList>
    </citation>
    <scope>NUCLEOTIDE SEQUENCE</scope>
    <source>
        <strain evidence="2">Y34</strain>
    </source>
</reference>
<proteinExistence type="predicted"/>
<dbReference type="AlphaFoldDB" id="A0AA97P377"/>
<dbReference type="EMBL" id="JH793227">
    <property type="protein sequence ID" value="ELQ41124.1"/>
    <property type="molecule type" value="Genomic_DNA"/>
</dbReference>
<keyword evidence="1" id="KW-0732">Signal</keyword>
<sequence>MLTVRSFFNLVVFLLLGVLSGGVEAQRKGGRRQTPQQQFAQVPQGVSKATDGSTILDMTAKVNGADLRFKISGPADQFTAASGVQGGAQQAGAEGNLGLNVLLHGDGGQSFLDFPNQAVQGNLMGVVVLAPSVNLLWGNRQGQPAGNDRPDGVADAQAVNDLILDVLPQMVAFNKSNVFFTGVSGGSLTLSGFFMPAHLTNFKGNGVLLDCGALPPAVDFKDAAATLSTTKIHFQSSQRELSSLQQSIPQAIQAYEKLASDAGLSTDQINALQTVDATPNGGHCAFDGKDFVSGIQLVADNYKNIMQGGDGAVKGINVATVLKGVVGNENPFGRGRGAAAAGAAAGGATGAGKQTGRTAKQASRLAAARLNARALGQLDQN</sequence>
<gene>
    <name evidence="2" type="ORF">OOU_Y34scaffold00301g45</name>
</gene>
<organism evidence="2">
    <name type="scientific">Pyricularia oryzae (strain Y34)</name>
    <name type="common">Rice blast fungus</name>
    <name type="synonym">Magnaporthe oryzae</name>
    <dbReference type="NCBI Taxonomy" id="1143189"/>
    <lineage>
        <taxon>Eukaryota</taxon>
        <taxon>Fungi</taxon>
        <taxon>Dikarya</taxon>
        <taxon>Ascomycota</taxon>
        <taxon>Pezizomycotina</taxon>
        <taxon>Sordariomycetes</taxon>
        <taxon>Sordariomycetidae</taxon>
        <taxon>Magnaporthales</taxon>
        <taxon>Pyriculariaceae</taxon>
        <taxon>Pyricularia</taxon>
    </lineage>
</organism>
<accession>A0AA97P377</accession>
<name>A0AA97P377_PYRO3</name>